<dbReference type="EMBL" id="LNUW01000005">
    <property type="protein sequence ID" value="KXG87469.1"/>
    <property type="molecule type" value="Genomic_DNA"/>
</dbReference>
<gene>
    <name evidence="2" type="ORF">ATO67_19385</name>
</gene>
<organism evidence="2 3">
    <name type="scientific">Agrobacterium bohemicum</name>
    <dbReference type="NCBI Taxonomy" id="2052828"/>
    <lineage>
        <taxon>Bacteria</taxon>
        <taxon>Pseudomonadati</taxon>
        <taxon>Pseudomonadota</taxon>
        <taxon>Alphaproteobacteria</taxon>
        <taxon>Hyphomicrobiales</taxon>
        <taxon>Rhizobiaceae</taxon>
        <taxon>Rhizobium/Agrobacterium group</taxon>
        <taxon>Agrobacterium</taxon>
    </lineage>
</organism>
<evidence type="ECO:0000313" key="2">
    <source>
        <dbReference type="EMBL" id="KXG87469.1"/>
    </source>
</evidence>
<sequence>MKKLLIITLAAVSIGAPAFAGNCGSQTNRLFQIKNQLDSTPRNNRAAYSQLLNAFNQQKQIVLDCNRNDARNARQDPFWYRYQNSGR</sequence>
<keyword evidence="3" id="KW-1185">Reference proteome</keyword>
<proteinExistence type="predicted"/>
<keyword evidence="1" id="KW-0732">Signal</keyword>
<feature type="chain" id="PRO_5007467068" evidence="1">
    <location>
        <begin position="21"/>
        <end position="87"/>
    </location>
</feature>
<dbReference type="RefSeq" id="WP_067653014.1">
    <property type="nucleotide sequence ID" value="NZ_KQ961035.1"/>
</dbReference>
<dbReference type="Proteomes" id="UP000070498">
    <property type="component" value="Unassembled WGS sequence"/>
</dbReference>
<comment type="caution">
    <text evidence="2">The sequence shown here is derived from an EMBL/GenBank/DDBJ whole genome shotgun (WGS) entry which is preliminary data.</text>
</comment>
<evidence type="ECO:0000313" key="3">
    <source>
        <dbReference type="Proteomes" id="UP000070498"/>
    </source>
</evidence>
<accession>A0A135P7R0</accession>
<name>A0A135P7R0_9HYPH</name>
<reference evidence="2 3" key="1">
    <citation type="submission" date="2015-11" db="EMBL/GenBank/DDBJ databases">
        <title>Draft genome sequence of Agrobacterium sp. R89-1.</title>
        <authorList>
            <person name="Zahradnik J."/>
            <person name="Kyslikova E."/>
            <person name="Palyzova A."/>
            <person name="Kyslik P."/>
        </authorList>
    </citation>
    <scope>NUCLEOTIDE SEQUENCE [LARGE SCALE GENOMIC DNA]</scope>
    <source>
        <strain evidence="2 3">R89-1</strain>
    </source>
</reference>
<dbReference type="AlphaFoldDB" id="A0A135P7R0"/>
<protein>
    <submittedName>
        <fullName evidence="2">Uncharacterized protein</fullName>
    </submittedName>
</protein>
<evidence type="ECO:0000256" key="1">
    <source>
        <dbReference type="SAM" id="SignalP"/>
    </source>
</evidence>
<feature type="signal peptide" evidence="1">
    <location>
        <begin position="1"/>
        <end position="20"/>
    </location>
</feature>